<dbReference type="FunFam" id="3.40.309.10:FF:000012">
    <property type="entry name" value="Betaine aldehyde dehydrogenase"/>
    <property type="match status" value="1"/>
</dbReference>
<comment type="similarity">
    <text evidence="1 4">Belongs to the aldehyde dehydrogenase family.</text>
</comment>
<dbReference type="EMBL" id="SMFZ01000001">
    <property type="protein sequence ID" value="TCK25734.1"/>
    <property type="molecule type" value="Genomic_DNA"/>
</dbReference>
<dbReference type="RefSeq" id="WP_132422179.1">
    <property type="nucleotide sequence ID" value="NZ_SMFZ01000001.1"/>
</dbReference>
<feature type="domain" description="Aldehyde dehydrogenase" evidence="5">
    <location>
        <begin position="30"/>
        <end position="487"/>
    </location>
</feature>
<name>A0A4R1HSV0_PSEEN</name>
<dbReference type="Pfam" id="PF00171">
    <property type="entry name" value="Aldedh"/>
    <property type="match status" value="1"/>
</dbReference>
<dbReference type="Gene3D" id="3.40.309.10">
    <property type="entry name" value="Aldehyde Dehydrogenase, Chain A, domain 2"/>
    <property type="match status" value="1"/>
</dbReference>
<organism evidence="6 7">
    <name type="scientific">Pseudonocardia endophytica</name>
    <dbReference type="NCBI Taxonomy" id="401976"/>
    <lineage>
        <taxon>Bacteria</taxon>
        <taxon>Bacillati</taxon>
        <taxon>Actinomycetota</taxon>
        <taxon>Actinomycetes</taxon>
        <taxon>Pseudonocardiales</taxon>
        <taxon>Pseudonocardiaceae</taxon>
        <taxon>Pseudonocardia</taxon>
    </lineage>
</organism>
<dbReference type="SUPFAM" id="SSF53720">
    <property type="entry name" value="ALDH-like"/>
    <property type="match status" value="1"/>
</dbReference>
<evidence type="ECO:0000313" key="6">
    <source>
        <dbReference type="EMBL" id="TCK25734.1"/>
    </source>
</evidence>
<dbReference type="Gene3D" id="3.40.605.10">
    <property type="entry name" value="Aldehyde Dehydrogenase, Chain A, domain 1"/>
    <property type="match status" value="1"/>
</dbReference>
<dbReference type="InterPro" id="IPR016163">
    <property type="entry name" value="Ald_DH_C"/>
</dbReference>
<dbReference type="PANTHER" id="PTHR11699">
    <property type="entry name" value="ALDEHYDE DEHYDROGENASE-RELATED"/>
    <property type="match status" value="1"/>
</dbReference>
<dbReference type="PROSITE" id="PS00687">
    <property type="entry name" value="ALDEHYDE_DEHYDR_GLU"/>
    <property type="match status" value="1"/>
</dbReference>
<proteinExistence type="inferred from homology"/>
<accession>A0A4R1HSV0</accession>
<evidence type="ECO:0000256" key="1">
    <source>
        <dbReference type="ARBA" id="ARBA00009986"/>
    </source>
</evidence>
<gene>
    <name evidence="6" type="ORF">EV378_1555</name>
</gene>
<evidence type="ECO:0000259" key="5">
    <source>
        <dbReference type="Pfam" id="PF00171"/>
    </source>
</evidence>
<dbReference type="FunFam" id="3.40.605.10:FF:000007">
    <property type="entry name" value="NAD/NADP-dependent betaine aldehyde dehydrogenase"/>
    <property type="match status" value="1"/>
</dbReference>
<keyword evidence="2 4" id="KW-0560">Oxidoreductase</keyword>
<dbReference type="Proteomes" id="UP000295560">
    <property type="component" value="Unassembled WGS sequence"/>
</dbReference>
<dbReference type="InterPro" id="IPR016162">
    <property type="entry name" value="Ald_DH_N"/>
</dbReference>
<dbReference type="AlphaFoldDB" id="A0A4R1HSV0"/>
<evidence type="ECO:0000256" key="4">
    <source>
        <dbReference type="RuleBase" id="RU003345"/>
    </source>
</evidence>
<dbReference type="InterPro" id="IPR029510">
    <property type="entry name" value="Ald_DH_CS_GLU"/>
</dbReference>
<dbReference type="GO" id="GO:0016620">
    <property type="term" value="F:oxidoreductase activity, acting on the aldehyde or oxo group of donors, NAD or NADP as acceptor"/>
    <property type="evidence" value="ECO:0007669"/>
    <property type="project" value="InterPro"/>
</dbReference>
<keyword evidence="7" id="KW-1185">Reference proteome</keyword>
<sequence>MSLTHALTLPPEARTVDHVAMFVDGEFVTAAAGGTFPTVDPNTGDTIAQVPRADGTDVDRAVAAARRAAVEWQFTDTIARSGLLRALAGLVTEHADELARIEALDSGHYLAKARELVGAIPLWLDYWAGLADKVGGRTIQVPGNKLSFTLLEPLGVTAHIVPWNYPLLVMVRSIAPALALGNTVVVKPAEDTSLSALKFAELVRAAGFPDGVFNVVTGYGAEAGASLAAHPDVAGITFTGSTETGRTVSKLAADHVAQINLELGGKSPTVVFPDADLDDAVEATVQGFCSHTGQVCVAGTRLFVHADVRDEFLGKLTDRLRSTRIGDGFAEDTEMGPLVSQKQYDRVREYIEIGKSEATLHYGGGRPDGLDEGGYFIEPTVFVDVPHDARIAREEIFGPVASVHLWTTEDELVEAVNDSIYGLFACLLGRDIKRLLSTARRLQVGGVMINDWFGELPMTPHGGHKQSGTGREEGLEAVHGYTQVKHVSINLDDSLRAGTDWVNAPL</sequence>
<protein>
    <submittedName>
        <fullName evidence="6">Aldehyde dehydrogenase (NAD+)</fullName>
    </submittedName>
</protein>
<dbReference type="InterPro" id="IPR015590">
    <property type="entry name" value="Aldehyde_DH_dom"/>
</dbReference>
<reference evidence="6 7" key="1">
    <citation type="submission" date="2019-03" db="EMBL/GenBank/DDBJ databases">
        <title>Sequencing the genomes of 1000 actinobacteria strains.</title>
        <authorList>
            <person name="Klenk H.-P."/>
        </authorList>
    </citation>
    <scope>NUCLEOTIDE SEQUENCE [LARGE SCALE GENOMIC DNA]</scope>
    <source>
        <strain evidence="6 7">DSM 44969</strain>
    </source>
</reference>
<dbReference type="OrthoDB" id="6882680at2"/>
<comment type="caution">
    <text evidence="6">The sequence shown here is derived from an EMBL/GenBank/DDBJ whole genome shotgun (WGS) entry which is preliminary data.</text>
</comment>
<feature type="active site" evidence="3">
    <location>
        <position position="262"/>
    </location>
</feature>
<evidence type="ECO:0000256" key="2">
    <source>
        <dbReference type="ARBA" id="ARBA00023002"/>
    </source>
</evidence>
<evidence type="ECO:0000256" key="3">
    <source>
        <dbReference type="PROSITE-ProRule" id="PRU10007"/>
    </source>
</evidence>
<evidence type="ECO:0000313" key="7">
    <source>
        <dbReference type="Proteomes" id="UP000295560"/>
    </source>
</evidence>
<dbReference type="InterPro" id="IPR016161">
    <property type="entry name" value="Ald_DH/histidinol_DH"/>
</dbReference>